<comment type="similarity">
    <text evidence="5">Belongs to the zinc-containing alcohol dehydrogenase family.</text>
</comment>
<gene>
    <name evidence="7" type="ORF">HIJ39_00800</name>
</gene>
<dbReference type="PANTHER" id="PTHR42813">
    <property type="entry name" value="ZINC-TYPE ALCOHOL DEHYDROGENASE-LIKE"/>
    <property type="match status" value="1"/>
</dbReference>
<protein>
    <submittedName>
        <fullName evidence="7">Alcohol dehydrogenase catalytic domain-containing protein</fullName>
    </submittedName>
</protein>
<evidence type="ECO:0000313" key="8">
    <source>
        <dbReference type="Proteomes" id="UP000533476"/>
    </source>
</evidence>
<keyword evidence="3 5" id="KW-0862">Zinc</keyword>
<dbReference type="GO" id="GO:0016491">
    <property type="term" value="F:oxidoreductase activity"/>
    <property type="evidence" value="ECO:0007669"/>
    <property type="project" value="UniProtKB-KW"/>
</dbReference>
<dbReference type="Gene3D" id="3.90.180.10">
    <property type="entry name" value="Medium-chain alcohol dehydrogenases, catalytic domain"/>
    <property type="match status" value="1"/>
</dbReference>
<dbReference type="InterPro" id="IPR036291">
    <property type="entry name" value="NAD(P)-bd_dom_sf"/>
</dbReference>
<dbReference type="Gene3D" id="3.40.50.720">
    <property type="entry name" value="NAD(P)-binding Rossmann-like Domain"/>
    <property type="match status" value="1"/>
</dbReference>
<dbReference type="InterPro" id="IPR002328">
    <property type="entry name" value="ADH_Zn_CS"/>
</dbReference>
<evidence type="ECO:0000256" key="4">
    <source>
        <dbReference type="ARBA" id="ARBA00023002"/>
    </source>
</evidence>
<evidence type="ECO:0000256" key="5">
    <source>
        <dbReference type="RuleBase" id="RU361277"/>
    </source>
</evidence>
<dbReference type="EMBL" id="JABBVZ010000002">
    <property type="protein sequence ID" value="NMP20898.1"/>
    <property type="molecule type" value="Genomic_DNA"/>
</dbReference>
<evidence type="ECO:0000259" key="6">
    <source>
        <dbReference type="SMART" id="SM00829"/>
    </source>
</evidence>
<dbReference type="InterPro" id="IPR013149">
    <property type="entry name" value="ADH-like_C"/>
</dbReference>
<dbReference type="PROSITE" id="PS00059">
    <property type="entry name" value="ADH_ZINC"/>
    <property type="match status" value="1"/>
</dbReference>
<evidence type="ECO:0000256" key="3">
    <source>
        <dbReference type="ARBA" id="ARBA00022833"/>
    </source>
</evidence>
<name>A0A7Y0Q0D5_9FIRM</name>
<dbReference type="Pfam" id="PF08240">
    <property type="entry name" value="ADH_N"/>
    <property type="match status" value="1"/>
</dbReference>
<dbReference type="GO" id="GO:0008270">
    <property type="term" value="F:zinc ion binding"/>
    <property type="evidence" value="ECO:0007669"/>
    <property type="project" value="InterPro"/>
</dbReference>
<sequence length="347" mass="36432">MKALTLAEPGRVEYQDVADPEILDSTDVLLRVTHSAICGSDLHAYHGRIQGIEPGVPIGHEYVGIVDALGKDVHNVALGDRVTGSFFVACGHCWACRRGYFSQCAVVALFGFGRRLGGLAGTQAERVRVPHADTTLIKLPDNVPSETGLLVGDILSTAYFVVDRAQVRPGDSVCVVGAGPVGLLCVEMAFIFGAAEVFSVDLVASRLQQAEALGARPIIGGADAARQIRRMTQGRGADAVIEAVGSAEALKVAMQAARGFATVSAAGVYTESALPISMGRAFSQDLTIRAGMANVPAVFGAVMALLSQGRLHPEHIFSHQLPLADGAQGYHLFDQHQATKVVLTVGP</sequence>
<keyword evidence="8" id="KW-1185">Reference proteome</keyword>
<dbReference type="AlphaFoldDB" id="A0A7Y0Q0D5"/>
<feature type="domain" description="Enoyl reductase (ER)" evidence="6">
    <location>
        <begin position="10"/>
        <end position="343"/>
    </location>
</feature>
<accession>A0A7Y0Q0D5</accession>
<dbReference type="InterPro" id="IPR013154">
    <property type="entry name" value="ADH-like_N"/>
</dbReference>
<keyword evidence="4" id="KW-0560">Oxidoreductase</keyword>
<comment type="caution">
    <text evidence="7">The sequence shown here is derived from an EMBL/GenBank/DDBJ whole genome shotgun (WGS) entry which is preliminary data.</text>
</comment>
<dbReference type="SUPFAM" id="SSF51735">
    <property type="entry name" value="NAD(P)-binding Rossmann-fold domains"/>
    <property type="match status" value="1"/>
</dbReference>
<evidence type="ECO:0000256" key="1">
    <source>
        <dbReference type="ARBA" id="ARBA00001947"/>
    </source>
</evidence>
<dbReference type="RefSeq" id="WP_169095706.1">
    <property type="nucleotide sequence ID" value="NZ_JABBVZ010000002.1"/>
</dbReference>
<organism evidence="7 8">
    <name type="scientific">Sulfobacillus harzensis</name>
    <dbReference type="NCBI Taxonomy" id="2729629"/>
    <lineage>
        <taxon>Bacteria</taxon>
        <taxon>Bacillati</taxon>
        <taxon>Bacillota</taxon>
        <taxon>Clostridia</taxon>
        <taxon>Eubacteriales</taxon>
        <taxon>Clostridiales Family XVII. Incertae Sedis</taxon>
        <taxon>Sulfobacillus</taxon>
    </lineage>
</organism>
<dbReference type="SMART" id="SM00829">
    <property type="entry name" value="PKS_ER"/>
    <property type="match status" value="1"/>
</dbReference>
<dbReference type="PANTHER" id="PTHR42813:SF2">
    <property type="entry name" value="DEHYDROGENASE, ZINC-CONTAINING, PUTATIVE (AFU_ORTHOLOGUE AFUA_2G02810)-RELATED"/>
    <property type="match status" value="1"/>
</dbReference>
<keyword evidence="2 5" id="KW-0479">Metal-binding</keyword>
<dbReference type="SUPFAM" id="SSF50129">
    <property type="entry name" value="GroES-like"/>
    <property type="match status" value="1"/>
</dbReference>
<reference evidence="7 8" key="1">
    <citation type="submission" date="2020-04" db="EMBL/GenBank/DDBJ databases">
        <authorList>
            <person name="Zhang R."/>
            <person name="Schippers A."/>
        </authorList>
    </citation>
    <scope>NUCLEOTIDE SEQUENCE [LARGE SCALE GENOMIC DNA]</scope>
    <source>
        <strain evidence="7 8">DSM 109850</strain>
    </source>
</reference>
<dbReference type="Proteomes" id="UP000533476">
    <property type="component" value="Unassembled WGS sequence"/>
</dbReference>
<evidence type="ECO:0000256" key="2">
    <source>
        <dbReference type="ARBA" id="ARBA00022723"/>
    </source>
</evidence>
<dbReference type="InterPro" id="IPR020843">
    <property type="entry name" value="ER"/>
</dbReference>
<dbReference type="InterPro" id="IPR011032">
    <property type="entry name" value="GroES-like_sf"/>
</dbReference>
<evidence type="ECO:0000313" key="7">
    <source>
        <dbReference type="EMBL" id="NMP20898.1"/>
    </source>
</evidence>
<comment type="cofactor">
    <cofactor evidence="1 5">
        <name>Zn(2+)</name>
        <dbReference type="ChEBI" id="CHEBI:29105"/>
    </cofactor>
</comment>
<proteinExistence type="inferred from homology"/>
<dbReference type="Pfam" id="PF00107">
    <property type="entry name" value="ADH_zinc_N"/>
    <property type="match status" value="1"/>
</dbReference>